<keyword evidence="1" id="KW-0732">Signal</keyword>
<organism evidence="2 3">
    <name type="scientific">Leptonema illini</name>
    <dbReference type="NCBI Taxonomy" id="183"/>
    <lineage>
        <taxon>Bacteria</taxon>
        <taxon>Pseudomonadati</taxon>
        <taxon>Spirochaetota</taxon>
        <taxon>Spirochaetia</taxon>
        <taxon>Leptospirales</taxon>
        <taxon>Leptospiraceae</taxon>
        <taxon>Leptonema</taxon>
    </lineage>
</organism>
<protein>
    <recommendedName>
        <fullName evidence="4">MORN repeat-containing protein</fullName>
    </recommendedName>
</protein>
<name>A0A833LYK6_9LEPT</name>
<proteinExistence type="predicted"/>
<dbReference type="Proteomes" id="UP000460298">
    <property type="component" value="Unassembled WGS sequence"/>
</dbReference>
<sequence>MPVKAVSFISIVALIAINPLQAACFLENRVDAILGICTDNDISYAIKFERKTGSFYYGQWRNGPVGYGFFGNRVFDKGHAYCGGWRYEYYYDGREVQDTSEFLDSIDSQGIGCRGSLCPDGFRVEYHEVSSLQIGHFVQGGPEGFSVSTELGSYFIGYRHSHGLNGEGIELNLIEKTFTHAVWKDGRVVKTIKTVNISDHLKMPAQCEQ</sequence>
<evidence type="ECO:0000256" key="1">
    <source>
        <dbReference type="SAM" id="SignalP"/>
    </source>
</evidence>
<evidence type="ECO:0000313" key="2">
    <source>
        <dbReference type="EMBL" id="KAB2934720.1"/>
    </source>
</evidence>
<reference evidence="2 3" key="1">
    <citation type="submission" date="2019-10" db="EMBL/GenBank/DDBJ databases">
        <title>Extracellular Electron Transfer in a Candidatus Methanoperedens spp. Enrichment Culture.</title>
        <authorList>
            <person name="Berger S."/>
            <person name="Rangel Shaw D."/>
            <person name="Berben T."/>
            <person name="In 'T Zandt M."/>
            <person name="Frank J."/>
            <person name="Reimann J."/>
            <person name="Jetten M.S.M."/>
            <person name="Welte C.U."/>
        </authorList>
    </citation>
    <scope>NUCLEOTIDE SEQUENCE [LARGE SCALE GENOMIC DNA]</scope>
    <source>
        <strain evidence="2">SB12</strain>
    </source>
</reference>
<evidence type="ECO:0000313" key="3">
    <source>
        <dbReference type="Proteomes" id="UP000460298"/>
    </source>
</evidence>
<evidence type="ECO:0008006" key="4">
    <source>
        <dbReference type="Google" id="ProtNLM"/>
    </source>
</evidence>
<dbReference type="EMBL" id="WBUI01000002">
    <property type="protein sequence ID" value="KAB2934720.1"/>
    <property type="molecule type" value="Genomic_DNA"/>
</dbReference>
<feature type="signal peptide" evidence="1">
    <location>
        <begin position="1"/>
        <end position="22"/>
    </location>
</feature>
<feature type="chain" id="PRO_5032922834" description="MORN repeat-containing protein" evidence="1">
    <location>
        <begin position="23"/>
        <end position="209"/>
    </location>
</feature>
<dbReference type="AlphaFoldDB" id="A0A833LYK6"/>
<accession>A0A833LYK6</accession>
<gene>
    <name evidence="2" type="ORF">F9K24_02795</name>
</gene>
<comment type="caution">
    <text evidence="2">The sequence shown here is derived from an EMBL/GenBank/DDBJ whole genome shotgun (WGS) entry which is preliminary data.</text>
</comment>